<evidence type="ECO:0000256" key="1">
    <source>
        <dbReference type="SAM" id="MobiDB-lite"/>
    </source>
</evidence>
<feature type="compositionally biased region" description="Low complexity" evidence="1">
    <location>
        <begin position="182"/>
        <end position="201"/>
    </location>
</feature>
<accession>A0A7W5YA98</accession>
<gene>
    <name evidence="2" type="ORF">FHR33_006483</name>
</gene>
<protein>
    <submittedName>
        <fullName evidence="2">Uncharacterized protein</fullName>
    </submittedName>
</protein>
<dbReference type="RefSeq" id="WP_183655563.1">
    <property type="nucleotide sequence ID" value="NZ_JACIBV010000001.1"/>
</dbReference>
<evidence type="ECO:0000313" key="3">
    <source>
        <dbReference type="Proteomes" id="UP000579945"/>
    </source>
</evidence>
<dbReference type="EMBL" id="JACIBV010000001">
    <property type="protein sequence ID" value="MBB3730623.1"/>
    <property type="molecule type" value="Genomic_DNA"/>
</dbReference>
<evidence type="ECO:0000313" key="2">
    <source>
        <dbReference type="EMBL" id="MBB3730623.1"/>
    </source>
</evidence>
<reference evidence="2 3" key="1">
    <citation type="submission" date="2020-08" db="EMBL/GenBank/DDBJ databases">
        <title>Sequencing the genomes of 1000 actinobacteria strains.</title>
        <authorList>
            <person name="Klenk H.-P."/>
        </authorList>
    </citation>
    <scope>NUCLEOTIDE SEQUENCE [LARGE SCALE GENOMIC DNA]</scope>
    <source>
        <strain evidence="2 3">DSM 44320</strain>
    </source>
</reference>
<name>A0A7W5YA98_9ACTN</name>
<feature type="compositionally biased region" description="Basic and acidic residues" evidence="1">
    <location>
        <begin position="202"/>
        <end position="220"/>
    </location>
</feature>
<sequence length="452" mass="46598">MLVVLAIAALAILACVVVVSLGRGGELTEFPPDVPPLDLPEAGQLTAVDFMALQLPVNLVGYHTQSVDETLRRAANAISARDTRIAVLEQRVSELLASRLQARQEAYAGSSVTPRTEHHPDAPSLALPEDGSPAGGSQPYARVGHQPTGDDTEAGQQQNAPEDFDGSADETRDPGQNGQSRTDTSSALTSDESSASFESSMDADRAASAEAEAVRWREGTTDNGTVAPTWGRTAPSEEDSHTDSYGVVNSHVAAEHPEAHAHGAGAHAHDPDVDSEAHPDGWAPAHDAGDGSDEARARDAARAHDTVVDGELRTDHVGVEGEDRSVRAVGESRPHDAGDEGGGARVGDAARAHGAGVEGEDRAYDAGDEGGGARVGDAARAHGAGVEGEDRAHDMGVEGEDRAHDMGVEGEDRVHDVGGEGGVARVREVGAEGSNGAGELPASIGHSRDGRA</sequence>
<keyword evidence="3" id="KW-1185">Reference proteome</keyword>
<feature type="region of interest" description="Disordered" evidence="1">
    <location>
        <begin position="431"/>
        <end position="452"/>
    </location>
</feature>
<proteinExistence type="predicted"/>
<organism evidence="2 3">
    <name type="scientific">Nonomuraea dietziae</name>
    <dbReference type="NCBI Taxonomy" id="65515"/>
    <lineage>
        <taxon>Bacteria</taxon>
        <taxon>Bacillati</taxon>
        <taxon>Actinomycetota</taxon>
        <taxon>Actinomycetes</taxon>
        <taxon>Streptosporangiales</taxon>
        <taxon>Streptosporangiaceae</taxon>
        <taxon>Nonomuraea</taxon>
    </lineage>
</organism>
<comment type="caution">
    <text evidence="2">The sequence shown here is derived from an EMBL/GenBank/DDBJ whole genome shotgun (WGS) entry which is preliminary data.</text>
</comment>
<feature type="compositionally biased region" description="Basic and acidic residues" evidence="1">
    <location>
        <begin position="287"/>
        <end position="338"/>
    </location>
</feature>
<dbReference type="Proteomes" id="UP000579945">
    <property type="component" value="Unassembled WGS sequence"/>
</dbReference>
<feature type="region of interest" description="Disordered" evidence="1">
    <location>
        <begin position="107"/>
        <end position="371"/>
    </location>
</feature>
<feature type="compositionally biased region" description="Basic and acidic residues" evidence="1">
    <location>
        <begin position="253"/>
        <end position="279"/>
    </location>
</feature>
<dbReference type="AlphaFoldDB" id="A0A7W5YA98"/>
<feature type="compositionally biased region" description="Low complexity" evidence="1">
    <location>
        <begin position="346"/>
        <end position="355"/>
    </location>
</feature>
<dbReference type="GeneID" id="95392759"/>